<keyword evidence="3" id="KW-1185">Reference proteome</keyword>
<proteinExistence type="predicted"/>
<dbReference type="Pfam" id="PF00385">
    <property type="entry name" value="Chromo"/>
    <property type="match status" value="1"/>
</dbReference>
<sequence>MSSGTVKKLVNRRAGPFQILKKLGENTYLLELPTNWGISLIFNVSDLTSYVSPPQELFAGLFGSTAFSNGLGGELVTGSLSPSVSNADTLNVDVETFSPSLTNAFPRFPRTTFVPDRILKDEVLSSPSGDIRRYLIRWRDHPTSDDSWIPESEVALLYDALLHRYIQANSSVMSTFERGRIDGDGDLQHVEDDADMLTKY</sequence>
<evidence type="ECO:0000259" key="1">
    <source>
        <dbReference type="PROSITE" id="PS50013"/>
    </source>
</evidence>
<accession>A0ABR2LBR7</accession>
<name>A0ABR2LBR7_9ASPA</name>
<gene>
    <name evidence="2" type="ORF">KSP40_PGU014496</name>
</gene>
<dbReference type="InterPro" id="IPR056924">
    <property type="entry name" value="SH3_Tf2-1"/>
</dbReference>
<organism evidence="2 3">
    <name type="scientific">Platanthera guangdongensis</name>
    <dbReference type="NCBI Taxonomy" id="2320717"/>
    <lineage>
        <taxon>Eukaryota</taxon>
        <taxon>Viridiplantae</taxon>
        <taxon>Streptophyta</taxon>
        <taxon>Embryophyta</taxon>
        <taxon>Tracheophyta</taxon>
        <taxon>Spermatophyta</taxon>
        <taxon>Magnoliopsida</taxon>
        <taxon>Liliopsida</taxon>
        <taxon>Asparagales</taxon>
        <taxon>Orchidaceae</taxon>
        <taxon>Orchidoideae</taxon>
        <taxon>Orchideae</taxon>
        <taxon>Orchidinae</taxon>
        <taxon>Platanthera</taxon>
    </lineage>
</organism>
<dbReference type="PROSITE" id="PS50013">
    <property type="entry name" value="CHROMO_2"/>
    <property type="match status" value="1"/>
</dbReference>
<dbReference type="InterPro" id="IPR016197">
    <property type="entry name" value="Chromo-like_dom_sf"/>
</dbReference>
<evidence type="ECO:0000313" key="2">
    <source>
        <dbReference type="EMBL" id="KAK8937564.1"/>
    </source>
</evidence>
<evidence type="ECO:0000313" key="3">
    <source>
        <dbReference type="Proteomes" id="UP001412067"/>
    </source>
</evidence>
<dbReference type="SUPFAM" id="SSF54160">
    <property type="entry name" value="Chromo domain-like"/>
    <property type="match status" value="1"/>
</dbReference>
<protein>
    <recommendedName>
        <fullName evidence="1">Chromo domain-containing protein</fullName>
    </recommendedName>
</protein>
<dbReference type="Gene3D" id="2.40.50.40">
    <property type="match status" value="1"/>
</dbReference>
<dbReference type="InterPro" id="IPR000953">
    <property type="entry name" value="Chromo/chromo_shadow_dom"/>
</dbReference>
<dbReference type="Proteomes" id="UP001412067">
    <property type="component" value="Unassembled WGS sequence"/>
</dbReference>
<reference evidence="2 3" key="1">
    <citation type="journal article" date="2022" name="Nat. Plants">
        <title>Genomes of leafy and leafless Platanthera orchids illuminate the evolution of mycoheterotrophy.</title>
        <authorList>
            <person name="Li M.H."/>
            <person name="Liu K.W."/>
            <person name="Li Z."/>
            <person name="Lu H.C."/>
            <person name="Ye Q.L."/>
            <person name="Zhang D."/>
            <person name="Wang J.Y."/>
            <person name="Li Y.F."/>
            <person name="Zhong Z.M."/>
            <person name="Liu X."/>
            <person name="Yu X."/>
            <person name="Liu D.K."/>
            <person name="Tu X.D."/>
            <person name="Liu B."/>
            <person name="Hao Y."/>
            <person name="Liao X.Y."/>
            <person name="Jiang Y.T."/>
            <person name="Sun W.H."/>
            <person name="Chen J."/>
            <person name="Chen Y.Q."/>
            <person name="Ai Y."/>
            <person name="Zhai J.W."/>
            <person name="Wu S.S."/>
            <person name="Zhou Z."/>
            <person name="Hsiao Y.Y."/>
            <person name="Wu W.L."/>
            <person name="Chen Y.Y."/>
            <person name="Lin Y.F."/>
            <person name="Hsu J.L."/>
            <person name="Li C.Y."/>
            <person name="Wang Z.W."/>
            <person name="Zhao X."/>
            <person name="Zhong W.Y."/>
            <person name="Ma X.K."/>
            <person name="Ma L."/>
            <person name="Huang J."/>
            <person name="Chen G.Z."/>
            <person name="Huang M.Z."/>
            <person name="Huang L."/>
            <person name="Peng D.H."/>
            <person name="Luo Y.B."/>
            <person name="Zou S.Q."/>
            <person name="Chen S.P."/>
            <person name="Lan S."/>
            <person name="Tsai W.C."/>
            <person name="Van de Peer Y."/>
            <person name="Liu Z.J."/>
        </authorList>
    </citation>
    <scope>NUCLEOTIDE SEQUENCE [LARGE SCALE GENOMIC DNA]</scope>
    <source>
        <strain evidence="2">Lor288</strain>
    </source>
</reference>
<dbReference type="EMBL" id="JBBWWR010000021">
    <property type="protein sequence ID" value="KAK8937564.1"/>
    <property type="molecule type" value="Genomic_DNA"/>
</dbReference>
<comment type="caution">
    <text evidence="2">The sequence shown here is derived from an EMBL/GenBank/DDBJ whole genome shotgun (WGS) entry which is preliminary data.</text>
</comment>
<dbReference type="InterPro" id="IPR023780">
    <property type="entry name" value="Chromo_domain"/>
</dbReference>
<feature type="domain" description="Chromo" evidence="1">
    <location>
        <begin position="113"/>
        <end position="177"/>
    </location>
</feature>
<dbReference type="Pfam" id="PF24626">
    <property type="entry name" value="SH3_Tf2-1"/>
    <property type="match status" value="1"/>
</dbReference>
<dbReference type="CDD" id="cd00024">
    <property type="entry name" value="CD_CSD"/>
    <property type="match status" value="1"/>
</dbReference>